<evidence type="ECO:0000313" key="2">
    <source>
        <dbReference type="Proteomes" id="UP001375812"/>
    </source>
</evidence>
<organism evidence="1 2">
    <name type="scientific">Ochrobactrum vermis</name>
    <dbReference type="NCBI Taxonomy" id="1827297"/>
    <lineage>
        <taxon>Bacteria</taxon>
        <taxon>Pseudomonadati</taxon>
        <taxon>Pseudomonadota</taxon>
        <taxon>Alphaproteobacteria</taxon>
        <taxon>Hyphomicrobiales</taxon>
        <taxon>Brucellaceae</taxon>
        <taxon>Brucella/Ochrobactrum group</taxon>
        <taxon>Ochrobactrum</taxon>
    </lineage>
</organism>
<name>A0ABU8PHY5_9HYPH</name>
<comment type="caution">
    <text evidence="1">The sequence shown here is derived from an EMBL/GenBank/DDBJ whole genome shotgun (WGS) entry which is preliminary data.</text>
</comment>
<evidence type="ECO:0000313" key="1">
    <source>
        <dbReference type="EMBL" id="MEJ5021852.1"/>
    </source>
</evidence>
<dbReference type="EMBL" id="JBBGZH010000002">
    <property type="protein sequence ID" value="MEJ5021852.1"/>
    <property type="molecule type" value="Genomic_DNA"/>
</dbReference>
<gene>
    <name evidence="1" type="ORF">WH297_19245</name>
</gene>
<sequence length="89" mass="10265">MAESETSCRLRLQATEFWLDRMAELSQVGRPITASDIETWLDILRNGEAADYYTENGKVNPALFDEDNRIRYPVYESVALRILDILRPA</sequence>
<proteinExistence type="predicted"/>
<protein>
    <submittedName>
        <fullName evidence="1">Uncharacterized protein</fullName>
    </submittedName>
</protein>
<reference evidence="1 2" key="1">
    <citation type="submission" date="2023-12" db="EMBL/GenBank/DDBJ databases">
        <title>Gut-associated functions are favored during microbiome assembly across C. elegans life.</title>
        <authorList>
            <person name="Zimmermann J."/>
        </authorList>
    </citation>
    <scope>NUCLEOTIDE SEQUENCE [LARGE SCALE GENOMIC DNA]</scope>
    <source>
        <strain evidence="1 2">MYb71</strain>
    </source>
</reference>
<dbReference type="Proteomes" id="UP001375812">
    <property type="component" value="Unassembled WGS sequence"/>
</dbReference>
<dbReference type="RefSeq" id="WP_105544237.1">
    <property type="nucleotide sequence ID" value="NZ_JBBGZH010000002.1"/>
</dbReference>
<keyword evidence="2" id="KW-1185">Reference proteome</keyword>
<accession>A0ABU8PHY5</accession>